<dbReference type="Proteomes" id="UP000199202">
    <property type="component" value="Unassembled WGS sequence"/>
</dbReference>
<gene>
    <name evidence="2" type="ORF">SAMN05421869_13374</name>
</gene>
<organism evidence="2 3">
    <name type="scientific">Nonomuraea jiangxiensis</name>
    <dbReference type="NCBI Taxonomy" id="633440"/>
    <lineage>
        <taxon>Bacteria</taxon>
        <taxon>Bacillati</taxon>
        <taxon>Actinomycetota</taxon>
        <taxon>Actinomycetes</taxon>
        <taxon>Streptosporangiales</taxon>
        <taxon>Streptosporangiaceae</taxon>
        <taxon>Nonomuraea</taxon>
    </lineage>
</organism>
<dbReference type="STRING" id="633440.SAMN05421869_13374"/>
<sequence length="667" mass="70283">MTERLIRTSYVDPTVNPPEPRQGDTGLHESRQDQEGYFGPLHRMHGSALHGWGVAAGLQVSATIGRPGLRVLPGVALDVRGRLLPLAVGGHVKPDEDTLIPVTETGVPLQTAVASGEYHLTIGWAETFDFTGVGSGVFNTETTPTLRLRQVNAPDDGEEVILAWVEIGADGVVVNTSADQRRTTGLSTDRITLLGSFDSFDAEPGTAVTVFDQQAAELRAFNTGGVILEASRVDITARSASSFLIVNPVARRMGVNTTVPGATLDVDGTTVLRGGVGIGTRNPQATLDVLGSTVLQRPPGPDPTVPQSTLDVRGFAQVRGFLGIGSASMPTTSLDVNGGAFIRGRVGVGRGGPRALVHAVDQGGFEAEDGEGKLTTSNIPLLAEARTDGQTAIGALNSNGRPAFALSIDEDGGTNNARGVPAFWDKYDGNWHLAFGIKNGNLAVGHRNPGARLHVVGGPTVNDVAVQVETQQAVGIWTFSEGGGIPLIIGGKPNAAWISGNVDVRGTLTKTDLRFKIDHPLDPAGRYLSHSGVESDEMKNVYDGEVVLDDRGAAEITLPDWFEALNERFRYQLTPIGAPAPNLYVASELSGNAFAVAGGEPGLKVCWQVTGVRHDAYALANPLVVETAKEAAEHGTYLHPEPHGAPAERALRWMPPLARQADQPPGT</sequence>
<proteinExistence type="predicted"/>
<protein>
    <submittedName>
        <fullName evidence="2">Uncharacterized protein</fullName>
    </submittedName>
</protein>
<evidence type="ECO:0000256" key="1">
    <source>
        <dbReference type="SAM" id="MobiDB-lite"/>
    </source>
</evidence>
<evidence type="ECO:0000313" key="2">
    <source>
        <dbReference type="EMBL" id="SDL95355.1"/>
    </source>
</evidence>
<keyword evidence="3" id="KW-1185">Reference proteome</keyword>
<dbReference type="AlphaFoldDB" id="A0A1G9PB15"/>
<dbReference type="RefSeq" id="WP_090945859.1">
    <property type="nucleotide sequence ID" value="NZ_FNDJ01000033.1"/>
</dbReference>
<accession>A0A1G9PB15</accession>
<evidence type="ECO:0000313" key="3">
    <source>
        <dbReference type="Proteomes" id="UP000199202"/>
    </source>
</evidence>
<name>A0A1G9PB15_9ACTN</name>
<reference evidence="2 3" key="1">
    <citation type="submission" date="2016-10" db="EMBL/GenBank/DDBJ databases">
        <authorList>
            <person name="de Groot N.N."/>
        </authorList>
    </citation>
    <scope>NUCLEOTIDE SEQUENCE [LARGE SCALE GENOMIC DNA]</scope>
    <source>
        <strain evidence="2 3">CGMCC 4.6533</strain>
    </source>
</reference>
<dbReference type="EMBL" id="FNDJ01000033">
    <property type="protein sequence ID" value="SDL95355.1"/>
    <property type="molecule type" value="Genomic_DNA"/>
</dbReference>
<feature type="region of interest" description="Disordered" evidence="1">
    <location>
        <begin position="1"/>
        <end position="32"/>
    </location>
</feature>
<dbReference type="OrthoDB" id="5067971at2"/>